<reference evidence="3 4" key="1">
    <citation type="submission" date="2016-12" db="EMBL/GenBank/DDBJ databases">
        <authorList>
            <person name="Song W.-J."/>
            <person name="Kurnit D.M."/>
        </authorList>
    </citation>
    <scope>NUCLEOTIDE SEQUENCE [LARGE SCALE GENOMIC DNA]</scope>
    <source>
        <strain evidence="3 4">DSM 19599</strain>
    </source>
</reference>
<dbReference type="AlphaFoldDB" id="A0A1M7Z4K0"/>
<dbReference type="PANTHER" id="PTHR46825:SF15">
    <property type="entry name" value="BETA-LACTAMASE-RELATED DOMAIN-CONTAINING PROTEIN"/>
    <property type="match status" value="1"/>
</dbReference>
<dbReference type="Gene3D" id="2.40.128.600">
    <property type="match status" value="1"/>
</dbReference>
<name>A0A1M7Z4K0_9HYPH</name>
<gene>
    <name evidence="3" type="ORF">SAMN02745172_00067</name>
</gene>
<dbReference type="EMBL" id="FRXO01000001">
    <property type="protein sequence ID" value="SHO59795.1"/>
    <property type="molecule type" value="Genomic_DNA"/>
</dbReference>
<evidence type="ECO:0000313" key="4">
    <source>
        <dbReference type="Proteomes" id="UP000186406"/>
    </source>
</evidence>
<evidence type="ECO:0000259" key="2">
    <source>
        <dbReference type="Pfam" id="PF11954"/>
    </source>
</evidence>
<feature type="domain" description="Beta-lactamase-related" evidence="1">
    <location>
        <begin position="62"/>
        <end position="387"/>
    </location>
</feature>
<proteinExistence type="predicted"/>
<accession>A0A1M7Z4K0</accession>
<dbReference type="Proteomes" id="UP000186406">
    <property type="component" value="Unassembled WGS sequence"/>
</dbReference>
<dbReference type="PANTHER" id="PTHR46825">
    <property type="entry name" value="D-ALANYL-D-ALANINE-CARBOXYPEPTIDASE/ENDOPEPTIDASE AMPH"/>
    <property type="match status" value="1"/>
</dbReference>
<protein>
    <submittedName>
        <fullName evidence="3">CubicO group peptidase, beta-lactamase class C family</fullName>
    </submittedName>
</protein>
<keyword evidence="4" id="KW-1185">Reference proteome</keyword>
<evidence type="ECO:0000313" key="3">
    <source>
        <dbReference type="EMBL" id="SHO59795.1"/>
    </source>
</evidence>
<dbReference type="InterPro" id="IPR012338">
    <property type="entry name" value="Beta-lactam/transpept-like"/>
</dbReference>
<dbReference type="Pfam" id="PF11954">
    <property type="entry name" value="DUF3471"/>
    <property type="match status" value="1"/>
</dbReference>
<dbReference type="STRING" id="1123029.SAMN02745172_00067"/>
<dbReference type="Pfam" id="PF00144">
    <property type="entry name" value="Beta-lactamase"/>
    <property type="match status" value="1"/>
</dbReference>
<sequence>MADRWTLGGSRGFGILLRGLAAVGLTATLAAPAVAQGTPAMGQGAQAAAPLAERVTALTPALDAYVKQGMAAFDIPGAAVGIVGPDGLVYAKGFGIRAKDDPRPVDAATIFQVGSTTKSFLATTLAKAVDDRRITWDKTVVDLDPSFALKDPWVTREFRVFDLIAQRSGLRPYVNDTLAVLGYDADALIASLRYADPVSSFRSTFAYTNITHLLAGRILARLYGEKSWDDLARRTLIEPLAMTSTSFTKEAIATAPNHAEGHRFASGGSVQVPFDENFPYRLGPAGNINSNLEDMARWVRFQMGDGELDGKRLVSTQNLSVTRWPRVAINDTLSYAMGWVITSSADGRVVWHNGGTAGFGAHIGFMPGKGFGVVVLSNEGNRGFPDAVAQWIYLRLIGADAGDPVAAALAQAKAAEATADARFKPPADARPAGDLAALAGTFANPAIGMANVIADGSRLTMTLQQTGAQLALSPFDGGVFSVKALPVGPLAGLDALTDETLGFAQFEADADGRLSTLVFDQDGQRFPFTRH</sequence>
<dbReference type="RefSeq" id="WP_073625246.1">
    <property type="nucleotide sequence ID" value="NZ_FRXO01000001.1"/>
</dbReference>
<dbReference type="InterPro" id="IPR021860">
    <property type="entry name" value="Peptidase_S12_Pab87-rel_C"/>
</dbReference>
<dbReference type="InterPro" id="IPR050491">
    <property type="entry name" value="AmpC-like"/>
</dbReference>
<feature type="domain" description="Peptidase S12 Pab87-related C-terminal" evidence="2">
    <location>
        <begin position="425"/>
        <end position="523"/>
    </location>
</feature>
<dbReference type="Gene3D" id="3.40.710.10">
    <property type="entry name" value="DD-peptidase/beta-lactamase superfamily"/>
    <property type="match status" value="1"/>
</dbReference>
<dbReference type="SUPFAM" id="SSF56601">
    <property type="entry name" value="beta-lactamase/transpeptidase-like"/>
    <property type="match status" value="1"/>
</dbReference>
<dbReference type="InterPro" id="IPR001466">
    <property type="entry name" value="Beta-lactam-related"/>
</dbReference>
<evidence type="ECO:0000259" key="1">
    <source>
        <dbReference type="Pfam" id="PF00144"/>
    </source>
</evidence>
<organism evidence="3 4">
    <name type="scientific">Pseudoxanthobacter soli DSM 19599</name>
    <dbReference type="NCBI Taxonomy" id="1123029"/>
    <lineage>
        <taxon>Bacteria</taxon>
        <taxon>Pseudomonadati</taxon>
        <taxon>Pseudomonadota</taxon>
        <taxon>Alphaproteobacteria</taxon>
        <taxon>Hyphomicrobiales</taxon>
        <taxon>Segnochrobactraceae</taxon>
        <taxon>Pseudoxanthobacter</taxon>
    </lineage>
</organism>